<keyword evidence="3" id="KW-1185">Reference proteome</keyword>
<evidence type="ECO:0000259" key="1">
    <source>
        <dbReference type="Pfam" id="PF17726"/>
    </source>
</evidence>
<name>A0A5M6ZIV3_9PROT</name>
<sequence>MEFEFRETQTPFISASQSARKWTEDWAKEQLYCPACGAIKLEPFRANAAVADLFCGTCEEQYELKSSKRNFTNKIVDGAYDTMMGRLGEANNPNLLLLTYDIDSLRVNSLTLVPKFFFTPNIIEKRKALGPKARRAGWVGCNIIYGKIPESGKIKIVDSGITINKNLVLEQWKRTAFLQSVGSEARGWLTEVMNCVELIGKDRFSLSDVYAYEQHLSTIYPGNNNIRPKIRQQLQVLRDAGWLIFLGNGQYELAR</sequence>
<evidence type="ECO:0000313" key="2">
    <source>
        <dbReference type="EMBL" id="KAA5803694.1"/>
    </source>
</evidence>
<dbReference type="InterPro" id="IPR036388">
    <property type="entry name" value="WH-like_DNA-bd_sf"/>
</dbReference>
<dbReference type="RefSeq" id="WP_150022962.1">
    <property type="nucleotide sequence ID" value="NZ_VWOJ01000002.1"/>
</dbReference>
<dbReference type="Gene3D" id="1.10.10.10">
    <property type="entry name" value="Winged helix-like DNA-binding domain superfamily/Winged helix DNA-binding domain"/>
    <property type="match status" value="1"/>
</dbReference>
<dbReference type="Pfam" id="PF17726">
    <property type="entry name" value="DpnI_C"/>
    <property type="match status" value="1"/>
</dbReference>
<dbReference type="InterPro" id="IPR041368">
    <property type="entry name" value="DRP_C"/>
</dbReference>
<dbReference type="InterPro" id="IPR010324">
    <property type="entry name" value="DRP"/>
</dbReference>
<organism evidence="2 3">
    <name type="scientific">Alkalicaulis satelles</name>
    <dbReference type="NCBI Taxonomy" id="2609175"/>
    <lineage>
        <taxon>Bacteria</taxon>
        <taxon>Pseudomonadati</taxon>
        <taxon>Pseudomonadota</taxon>
        <taxon>Alphaproteobacteria</taxon>
        <taxon>Maricaulales</taxon>
        <taxon>Maricaulaceae</taxon>
        <taxon>Alkalicaulis</taxon>
    </lineage>
</organism>
<protein>
    <submittedName>
        <fullName evidence="2">Restriction endonuclease</fullName>
    </submittedName>
</protein>
<keyword evidence="2" id="KW-0378">Hydrolase</keyword>
<dbReference type="EMBL" id="VWOJ01000002">
    <property type="protein sequence ID" value="KAA5803694.1"/>
    <property type="molecule type" value="Genomic_DNA"/>
</dbReference>
<comment type="caution">
    <text evidence="2">The sequence shown here is derived from an EMBL/GenBank/DDBJ whole genome shotgun (WGS) entry which is preliminary data.</text>
</comment>
<dbReference type="CDD" id="cd22319">
    <property type="entry name" value="DpnI-like"/>
    <property type="match status" value="1"/>
</dbReference>
<feature type="domain" description="Dam-replacing protein HTH" evidence="1">
    <location>
        <begin position="184"/>
        <end position="252"/>
    </location>
</feature>
<dbReference type="Gene3D" id="3.40.210.30">
    <property type="entry name" value="Dam replacing family, catalytic PD-(D/E)XK domain"/>
    <property type="match status" value="1"/>
</dbReference>
<accession>A0A5M6ZIV3</accession>
<keyword evidence="2" id="KW-0540">Nuclease</keyword>
<evidence type="ECO:0000313" key="3">
    <source>
        <dbReference type="Proteomes" id="UP000325122"/>
    </source>
</evidence>
<dbReference type="InterPro" id="IPR043025">
    <property type="entry name" value="DRP_PD-(D/E)XK_dom"/>
</dbReference>
<reference evidence="2 3" key="1">
    <citation type="submission" date="2019-09" db="EMBL/GenBank/DDBJ databases">
        <authorList>
            <person name="Kevbrin V."/>
            <person name="Grouzdev D.S."/>
        </authorList>
    </citation>
    <scope>NUCLEOTIDE SEQUENCE [LARGE SCALE GENOMIC DNA]</scope>
    <source>
        <strain evidence="2 3">G-192</strain>
    </source>
</reference>
<gene>
    <name evidence="2" type="ORF">F1654_07790</name>
</gene>
<proteinExistence type="predicted"/>
<dbReference type="Pfam" id="PF06044">
    <property type="entry name" value="DpnI"/>
    <property type="match status" value="1"/>
</dbReference>
<keyword evidence="2" id="KW-0255">Endonuclease</keyword>
<dbReference type="GO" id="GO:0004519">
    <property type="term" value="F:endonuclease activity"/>
    <property type="evidence" value="ECO:0007669"/>
    <property type="project" value="UniProtKB-KW"/>
</dbReference>
<dbReference type="AlphaFoldDB" id="A0A5M6ZIV3"/>
<dbReference type="Proteomes" id="UP000325122">
    <property type="component" value="Unassembled WGS sequence"/>
</dbReference>